<dbReference type="Proteomes" id="UP000635565">
    <property type="component" value="Unassembled WGS sequence"/>
</dbReference>
<comment type="caution">
    <text evidence="3">The sequence shown here is derived from an EMBL/GenBank/DDBJ whole genome shotgun (WGS) entry which is preliminary data.</text>
</comment>
<protein>
    <recommendedName>
        <fullName evidence="2">YCII-related domain-containing protein</fullName>
    </recommendedName>
</protein>
<dbReference type="PANTHER" id="PTHR35174">
    <property type="entry name" value="BLL7171 PROTEIN-RELATED"/>
    <property type="match status" value="1"/>
</dbReference>
<dbReference type="InterPro" id="IPR011008">
    <property type="entry name" value="Dimeric_a/b-barrel"/>
</dbReference>
<dbReference type="SUPFAM" id="SSF54909">
    <property type="entry name" value="Dimeric alpha+beta barrel"/>
    <property type="match status" value="1"/>
</dbReference>
<dbReference type="Pfam" id="PF03795">
    <property type="entry name" value="YCII"/>
    <property type="match status" value="1"/>
</dbReference>
<feature type="domain" description="YCII-related" evidence="2">
    <location>
        <begin position="1"/>
        <end position="114"/>
    </location>
</feature>
<evidence type="ECO:0000259" key="2">
    <source>
        <dbReference type="Pfam" id="PF03795"/>
    </source>
</evidence>
<evidence type="ECO:0000313" key="4">
    <source>
        <dbReference type="Proteomes" id="UP000635565"/>
    </source>
</evidence>
<dbReference type="InterPro" id="IPR005545">
    <property type="entry name" value="YCII"/>
</dbReference>
<comment type="similarity">
    <text evidence="1">Belongs to the YciI family.</text>
</comment>
<organism evidence="3 4">
    <name type="scientific">Dictyobacter formicarum</name>
    <dbReference type="NCBI Taxonomy" id="2778368"/>
    <lineage>
        <taxon>Bacteria</taxon>
        <taxon>Bacillati</taxon>
        <taxon>Chloroflexota</taxon>
        <taxon>Ktedonobacteria</taxon>
        <taxon>Ktedonobacterales</taxon>
        <taxon>Dictyobacteraceae</taxon>
        <taxon>Dictyobacter</taxon>
    </lineage>
</organism>
<gene>
    <name evidence="3" type="ORF">KSZ_51580</name>
</gene>
<name>A0ABQ3VLQ9_9CHLR</name>
<evidence type="ECO:0000313" key="3">
    <source>
        <dbReference type="EMBL" id="GHO87152.1"/>
    </source>
</evidence>
<dbReference type="PANTHER" id="PTHR35174:SF3">
    <property type="entry name" value="BLL7171 PROTEIN"/>
    <property type="match status" value="1"/>
</dbReference>
<dbReference type="RefSeq" id="WP_201364727.1">
    <property type="nucleotide sequence ID" value="NZ_BNJJ01000015.1"/>
</dbReference>
<sequence>MKYMLLLYGNTSQPPNYTPEEARAAMQGWFDLVAEMKAAQVYLSNDGLSPVTDATTVRVRNGETMTTDGPFAETPEQLGGYFLLDCKNLDEAVGWAAKIPYAMFGSVEIRPVITYTEG</sequence>
<keyword evidence="4" id="KW-1185">Reference proteome</keyword>
<dbReference type="EMBL" id="BNJJ01000015">
    <property type="protein sequence ID" value="GHO87152.1"/>
    <property type="molecule type" value="Genomic_DNA"/>
</dbReference>
<reference evidence="3 4" key="1">
    <citation type="journal article" date="2021" name="Int. J. Syst. Evol. Microbiol.">
        <title>Reticulibacter mediterranei gen. nov., sp. nov., within the new family Reticulibacteraceae fam. nov., and Ktedonospora formicarum gen. nov., sp. nov., Ktedonobacter robiniae sp. nov., Dictyobacter formicarum sp. nov. and Dictyobacter arantiisoli sp. nov., belonging to the class Ktedonobacteria.</title>
        <authorList>
            <person name="Yabe S."/>
            <person name="Zheng Y."/>
            <person name="Wang C.M."/>
            <person name="Sakai Y."/>
            <person name="Abe K."/>
            <person name="Yokota A."/>
            <person name="Donadio S."/>
            <person name="Cavaletti L."/>
            <person name="Monciardini P."/>
        </authorList>
    </citation>
    <scope>NUCLEOTIDE SEQUENCE [LARGE SCALE GENOMIC DNA]</scope>
    <source>
        <strain evidence="3 4">SOSP1-9</strain>
    </source>
</reference>
<proteinExistence type="inferred from homology"/>
<evidence type="ECO:0000256" key="1">
    <source>
        <dbReference type="ARBA" id="ARBA00007689"/>
    </source>
</evidence>
<accession>A0ABQ3VLQ9</accession>
<dbReference type="Gene3D" id="3.30.70.1060">
    <property type="entry name" value="Dimeric alpha+beta barrel"/>
    <property type="match status" value="1"/>
</dbReference>